<dbReference type="Proteomes" id="UP000002640">
    <property type="component" value="Unassembled WGS sequence"/>
</dbReference>
<keyword evidence="3" id="KW-1185">Reference proteome</keyword>
<dbReference type="InterPro" id="IPR009057">
    <property type="entry name" value="Homeodomain-like_sf"/>
</dbReference>
<dbReference type="KEGG" id="psoj:PHYSODRAFT_341220"/>
<dbReference type="PANTHER" id="PTHR46564">
    <property type="entry name" value="TRANSPOSASE"/>
    <property type="match status" value="1"/>
</dbReference>
<dbReference type="InterPro" id="IPR036397">
    <property type="entry name" value="RNaseH_sf"/>
</dbReference>
<proteinExistence type="predicted"/>
<feature type="domain" description="Tc1-like transposase DDE" evidence="1">
    <location>
        <begin position="121"/>
        <end position="239"/>
    </location>
</feature>
<organism evidence="2 3">
    <name type="scientific">Phytophthora sojae (strain P6497)</name>
    <name type="common">Soybean stem and root rot agent</name>
    <name type="synonym">Phytophthora megasperma f. sp. glycines</name>
    <dbReference type="NCBI Taxonomy" id="1094619"/>
    <lineage>
        <taxon>Eukaryota</taxon>
        <taxon>Sar</taxon>
        <taxon>Stramenopiles</taxon>
        <taxon>Oomycota</taxon>
        <taxon>Peronosporomycetes</taxon>
        <taxon>Peronosporales</taxon>
        <taxon>Peronosporaceae</taxon>
        <taxon>Phytophthora</taxon>
    </lineage>
</organism>
<dbReference type="Gene3D" id="3.30.420.10">
    <property type="entry name" value="Ribonuclease H-like superfamily/Ribonuclease H"/>
    <property type="match status" value="1"/>
</dbReference>
<gene>
    <name evidence="2" type="ORF">PHYSODRAFT_341220</name>
</gene>
<evidence type="ECO:0000313" key="3">
    <source>
        <dbReference type="Proteomes" id="UP000002640"/>
    </source>
</evidence>
<dbReference type="PANTHER" id="PTHR46564:SF1">
    <property type="entry name" value="TRANSPOSASE"/>
    <property type="match status" value="1"/>
</dbReference>
<dbReference type="GeneID" id="20648049"/>
<accession>G5ACI7</accession>
<dbReference type="GO" id="GO:0003676">
    <property type="term" value="F:nucleic acid binding"/>
    <property type="evidence" value="ECO:0007669"/>
    <property type="project" value="InterPro"/>
</dbReference>
<dbReference type="SUPFAM" id="SSF46689">
    <property type="entry name" value="Homeodomain-like"/>
    <property type="match status" value="1"/>
</dbReference>
<dbReference type="EMBL" id="JH159163">
    <property type="protein sequence ID" value="EGZ07061.1"/>
    <property type="molecule type" value="Genomic_DNA"/>
</dbReference>
<dbReference type="RefSeq" id="XP_009537825.1">
    <property type="nucleotide sequence ID" value="XM_009539530.1"/>
</dbReference>
<dbReference type="AlphaFoldDB" id="G5ACI7"/>
<protein>
    <recommendedName>
        <fullName evidence="1">Tc1-like transposase DDE domain-containing protein</fullName>
    </recommendedName>
</protein>
<dbReference type="InParanoid" id="G5ACI7"/>
<evidence type="ECO:0000259" key="1">
    <source>
        <dbReference type="Pfam" id="PF13358"/>
    </source>
</evidence>
<dbReference type="Pfam" id="PF13358">
    <property type="entry name" value="DDE_3"/>
    <property type="match status" value="1"/>
</dbReference>
<name>G5ACI7_PHYSP</name>
<sequence length="307" mass="34374">MGKTYTDAERARVLAATDEGENWRLIALHNGVHLVTARRWVQQAKQTGDFMPQKDMRGGAYNRKLQSHHIDFLEDVRVGIETVRANLEARCFTAKKTHRDNNYRNVSVNKVKRQEFAMKLLQYGWSKAGRRAVDMGTSSKSKNIHVIACISRDGVEYHEGRFGSFDSEAANETLREGPLSNVIVVLDNAPCHMNVEDVCEEAEFAGAECLRLGPYSPMLNGIENVFSVYKAAVKRYMAANRSSILSVPEGTKIAVHRSAFLLHAANVIFPEVVTLALCSKCIHHTFAFIADAILMKDMQAGKQVYQI</sequence>
<reference evidence="2 3" key="1">
    <citation type="journal article" date="2006" name="Science">
        <title>Phytophthora genome sequences uncover evolutionary origins and mechanisms of pathogenesis.</title>
        <authorList>
            <person name="Tyler B.M."/>
            <person name="Tripathy S."/>
            <person name="Zhang X."/>
            <person name="Dehal P."/>
            <person name="Jiang R.H."/>
            <person name="Aerts A."/>
            <person name="Arredondo F.D."/>
            <person name="Baxter L."/>
            <person name="Bensasson D."/>
            <person name="Beynon J.L."/>
            <person name="Chapman J."/>
            <person name="Damasceno C.M."/>
            <person name="Dorrance A.E."/>
            <person name="Dou D."/>
            <person name="Dickerman A.W."/>
            <person name="Dubchak I.L."/>
            <person name="Garbelotto M."/>
            <person name="Gijzen M."/>
            <person name="Gordon S.G."/>
            <person name="Govers F."/>
            <person name="Grunwald N.J."/>
            <person name="Huang W."/>
            <person name="Ivors K.L."/>
            <person name="Jones R.W."/>
            <person name="Kamoun S."/>
            <person name="Krampis K."/>
            <person name="Lamour K.H."/>
            <person name="Lee M.K."/>
            <person name="McDonald W.H."/>
            <person name="Medina M."/>
            <person name="Meijer H.J."/>
            <person name="Nordberg E.K."/>
            <person name="Maclean D.J."/>
            <person name="Ospina-Giraldo M.D."/>
            <person name="Morris P.F."/>
            <person name="Phuntumart V."/>
            <person name="Putnam N.H."/>
            <person name="Rash S."/>
            <person name="Rose J.K."/>
            <person name="Sakihama Y."/>
            <person name="Salamov A.A."/>
            <person name="Savidor A."/>
            <person name="Scheuring C.F."/>
            <person name="Smith B.M."/>
            <person name="Sobral B.W."/>
            <person name="Terry A."/>
            <person name="Torto-Alalibo T.A."/>
            <person name="Win J."/>
            <person name="Xu Z."/>
            <person name="Zhang H."/>
            <person name="Grigoriev I.V."/>
            <person name="Rokhsar D.S."/>
            <person name="Boore J.L."/>
        </authorList>
    </citation>
    <scope>NUCLEOTIDE SEQUENCE [LARGE SCALE GENOMIC DNA]</scope>
    <source>
        <strain evidence="2 3">P6497</strain>
    </source>
</reference>
<dbReference type="InterPro" id="IPR038717">
    <property type="entry name" value="Tc1-like_DDE_dom"/>
</dbReference>
<evidence type="ECO:0000313" key="2">
    <source>
        <dbReference type="EMBL" id="EGZ07061.1"/>
    </source>
</evidence>